<organism evidence="1 2">
    <name type="scientific">Lasiodiplodia mahajangana</name>
    <dbReference type="NCBI Taxonomy" id="1108764"/>
    <lineage>
        <taxon>Eukaryota</taxon>
        <taxon>Fungi</taxon>
        <taxon>Dikarya</taxon>
        <taxon>Ascomycota</taxon>
        <taxon>Pezizomycotina</taxon>
        <taxon>Dothideomycetes</taxon>
        <taxon>Dothideomycetes incertae sedis</taxon>
        <taxon>Botryosphaeriales</taxon>
        <taxon>Botryosphaeriaceae</taxon>
        <taxon>Lasiodiplodia</taxon>
    </lineage>
</organism>
<protein>
    <submittedName>
        <fullName evidence="1">Uncharacterized protein</fullName>
    </submittedName>
</protein>
<reference evidence="1" key="1">
    <citation type="submission" date="2022-12" db="EMBL/GenBank/DDBJ databases">
        <title>Genome Sequence of Lasiodiplodia mahajangana.</title>
        <authorList>
            <person name="Buettner E."/>
        </authorList>
    </citation>
    <scope>NUCLEOTIDE SEQUENCE</scope>
    <source>
        <strain evidence="1">VT137</strain>
    </source>
</reference>
<keyword evidence="2" id="KW-1185">Reference proteome</keyword>
<proteinExistence type="predicted"/>
<accession>A0ACC2JNY6</accession>
<dbReference type="Proteomes" id="UP001153332">
    <property type="component" value="Unassembled WGS sequence"/>
</dbReference>
<name>A0ACC2JNY6_9PEZI</name>
<evidence type="ECO:0000313" key="2">
    <source>
        <dbReference type="Proteomes" id="UP001153332"/>
    </source>
</evidence>
<evidence type="ECO:0000313" key="1">
    <source>
        <dbReference type="EMBL" id="KAJ8128918.1"/>
    </source>
</evidence>
<dbReference type="EMBL" id="JAPUUL010000917">
    <property type="protein sequence ID" value="KAJ8128918.1"/>
    <property type="molecule type" value="Genomic_DNA"/>
</dbReference>
<comment type="caution">
    <text evidence="1">The sequence shown here is derived from an EMBL/GenBank/DDBJ whole genome shotgun (WGS) entry which is preliminary data.</text>
</comment>
<sequence length="72" mass="7979">MGNIDALDHDSDSDKKHLKTVYEKRAKRQSAQEERKSLQAKRRQDEEAARAADAPQISGSYGTVGEQAVPPI</sequence>
<gene>
    <name evidence="1" type="ORF">O1611_g4712</name>
</gene>